<dbReference type="Proteomes" id="UP000002051">
    <property type="component" value="Unassembled WGS sequence"/>
</dbReference>
<protein>
    <submittedName>
        <fullName evidence="2">Transmembrane protein, putative</fullName>
    </submittedName>
</protein>
<keyword evidence="1 2" id="KW-0812">Transmembrane</keyword>
<evidence type="ECO:0000313" key="4">
    <source>
        <dbReference type="Proteomes" id="UP000002051"/>
    </source>
</evidence>
<accession>A0A072TKY8</accession>
<reference evidence="2 4" key="2">
    <citation type="journal article" date="2014" name="BMC Genomics">
        <title>An improved genome release (version Mt4.0) for the model legume Medicago truncatula.</title>
        <authorList>
            <person name="Tang H."/>
            <person name="Krishnakumar V."/>
            <person name="Bidwell S."/>
            <person name="Rosen B."/>
            <person name="Chan A."/>
            <person name="Zhou S."/>
            <person name="Gentzbittel L."/>
            <person name="Childs K.L."/>
            <person name="Yandell M."/>
            <person name="Gundlach H."/>
            <person name="Mayer K.F."/>
            <person name="Schwartz D.C."/>
            <person name="Town C.D."/>
        </authorList>
    </citation>
    <scope>GENOME REANNOTATION</scope>
    <source>
        <strain evidence="2">A17</strain>
        <strain evidence="3 4">cv. Jemalong A17</strain>
    </source>
</reference>
<dbReference type="AlphaFoldDB" id="A0A072TKY8"/>
<evidence type="ECO:0000313" key="3">
    <source>
        <dbReference type="EnsemblPlants" id="KEH17528"/>
    </source>
</evidence>
<feature type="transmembrane region" description="Helical" evidence="1">
    <location>
        <begin position="6"/>
        <end position="22"/>
    </location>
</feature>
<keyword evidence="4" id="KW-1185">Reference proteome</keyword>
<organism evidence="2 4">
    <name type="scientific">Medicago truncatula</name>
    <name type="common">Barrel medic</name>
    <name type="synonym">Medicago tribuloides</name>
    <dbReference type="NCBI Taxonomy" id="3880"/>
    <lineage>
        <taxon>Eukaryota</taxon>
        <taxon>Viridiplantae</taxon>
        <taxon>Streptophyta</taxon>
        <taxon>Embryophyta</taxon>
        <taxon>Tracheophyta</taxon>
        <taxon>Spermatophyta</taxon>
        <taxon>Magnoliopsida</taxon>
        <taxon>eudicotyledons</taxon>
        <taxon>Gunneridae</taxon>
        <taxon>Pentapetalae</taxon>
        <taxon>rosids</taxon>
        <taxon>fabids</taxon>
        <taxon>Fabales</taxon>
        <taxon>Fabaceae</taxon>
        <taxon>Papilionoideae</taxon>
        <taxon>50 kb inversion clade</taxon>
        <taxon>NPAAA clade</taxon>
        <taxon>Hologalegina</taxon>
        <taxon>IRL clade</taxon>
        <taxon>Trifolieae</taxon>
        <taxon>Medicago</taxon>
    </lineage>
</organism>
<sequence>MLVFPSAVMGFYLFVMQFGHLVKSKQMSRFSMSRVYDYIKDLKNNLDIYKIGFRVLDSWNVGASNGNQHMEFIIGDAKVTWTLGVVSHLGIWFSAPTIFYIGQLRKILSN</sequence>
<evidence type="ECO:0000256" key="1">
    <source>
        <dbReference type="SAM" id="Phobius"/>
    </source>
</evidence>
<keyword evidence="1" id="KW-0472">Membrane</keyword>
<dbReference type="EMBL" id="KL402734">
    <property type="protein sequence ID" value="KEH17528.1"/>
    <property type="molecule type" value="Genomic_DNA"/>
</dbReference>
<proteinExistence type="predicted"/>
<reference evidence="2 4" key="1">
    <citation type="journal article" date="2011" name="Nature">
        <title>The Medicago genome provides insight into the evolution of rhizobial symbioses.</title>
        <authorList>
            <person name="Young N.D."/>
            <person name="Debelle F."/>
            <person name="Oldroyd G.E."/>
            <person name="Geurts R."/>
            <person name="Cannon S.B."/>
            <person name="Udvardi M.K."/>
            <person name="Benedito V.A."/>
            <person name="Mayer K.F."/>
            <person name="Gouzy J."/>
            <person name="Schoof H."/>
            <person name="Van de Peer Y."/>
            <person name="Proost S."/>
            <person name="Cook D.R."/>
            <person name="Meyers B.C."/>
            <person name="Spannagl M."/>
            <person name="Cheung F."/>
            <person name="De Mita S."/>
            <person name="Krishnakumar V."/>
            <person name="Gundlach H."/>
            <person name="Zhou S."/>
            <person name="Mudge J."/>
            <person name="Bharti A.K."/>
            <person name="Murray J.D."/>
            <person name="Naoumkina M.A."/>
            <person name="Rosen B."/>
            <person name="Silverstein K.A."/>
            <person name="Tang H."/>
            <person name="Rombauts S."/>
            <person name="Zhao P.X."/>
            <person name="Zhou P."/>
            <person name="Barbe V."/>
            <person name="Bardou P."/>
            <person name="Bechner M."/>
            <person name="Bellec A."/>
            <person name="Berger A."/>
            <person name="Berges H."/>
            <person name="Bidwell S."/>
            <person name="Bisseling T."/>
            <person name="Choisne N."/>
            <person name="Couloux A."/>
            <person name="Denny R."/>
            <person name="Deshpande S."/>
            <person name="Dai X."/>
            <person name="Doyle J.J."/>
            <person name="Dudez A.M."/>
            <person name="Farmer A.D."/>
            <person name="Fouteau S."/>
            <person name="Franken C."/>
            <person name="Gibelin C."/>
            <person name="Gish J."/>
            <person name="Goldstein S."/>
            <person name="Gonzalez A.J."/>
            <person name="Green P.J."/>
            <person name="Hallab A."/>
            <person name="Hartog M."/>
            <person name="Hua A."/>
            <person name="Humphray S.J."/>
            <person name="Jeong D.H."/>
            <person name="Jing Y."/>
            <person name="Jocker A."/>
            <person name="Kenton S.M."/>
            <person name="Kim D.J."/>
            <person name="Klee K."/>
            <person name="Lai H."/>
            <person name="Lang C."/>
            <person name="Lin S."/>
            <person name="Macmil S.L."/>
            <person name="Magdelenat G."/>
            <person name="Matthews L."/>
            <person name="McCorrison J."/>
            <person name="Monaghan E.L."/>
            <person name="Mun J.H."/>
            <person name="Najar F.Z."/>
            <person name="Nicholson C."/>
            <person name="Noirot C."/>
            <person name="O'Bleness M."/>
            <person name="Paule C.R."/>
            <person name="Poulain J."/>
            <person name="Prion F."/>
            <person name="Qin B."/>
            <person name="Qu C."/>
            <person name="Retzel E.F."/>
            <person name="Riddle C."/>
            <person name="Sallet E."/>
            <person name="Samain S."/>
            <person name="Samson N."/>
            <person name="Sanders I."/>
            <person name="Saurat O."/>
            <person name="Scarpelli C."/>
            <person name="Schiex T."/>
            <person name="Segurens B."/>
            <person name="Severin A.J."/>
            <person name="Sherrier D.J."/>
            <person name="Shi R."/>
            <person name="Sims S."/>
            <person name="Singer S.R."/>
            <person name="Sinharoy S."/>
            <person name="Sterck L."/>
            <person name="Viollet A."/>
            <person name="Wang B.B."/>
            <person name="Wang K."/>
            <person name="Wang M."/>
            <person name="Wang X."/>
            <person name="Warfsmann J."/>
            <person name="Weissenbach J."/>
            <person name="White D.D."/>
            <person name="White J.D."/>
            <person name="Wiley G.B."/>
            <person name="Wincker P."/>
            <person name="Xing Y."/>
            <person name="Yang L."/>
            <person name="Yao Z."/>
            <person name="Ying F."/>
            <person name="Zhai J."/>
            <person name="Zhou L."/>
            <person name="Zuber A."/>
            <person name="Denarie J."/>
            <person name="Dixon R.A."/>
            <person name="May G.D."/>
            <person name="Schwartz D.C."/>
            <person name="Rogers J."/>
            <person name="Quetier F."/>
            <person name="Town C.D."/>
            <person name="Roe B.A."/>
        </authorList>
    </citation>
    <scope>NUCLEOTIDE SEQUENCE [LARGE SCALE GENOMIC DNA]</scope>
    <source>
        <strain evidence="2">A17</strain>
        <strain evidence="3 4">cv. Jemalong A17</strain>
    </source>
</reference>
<gene>
    <name evidence="2" type="ORF">MTR_0009s0190</name>
</gene>
<dbReference type="EnsemblPlants" id="KEH17528">
    <property type="protein sequence ID" value="KEH17528"/>
    <property type="gene ID" value="MTR_0009s0190"/>
</dbReference>
<evidence type="ECO:0000313" key="2">
    <source>
        <dbReference type="EMBL" id="KEH17528.1"/>
    </source>
</evidence>
<name>A0A072TKY8_MEDTR</name>
<reference evidence="3" key="3">
    <citation type="submission" date="2015-06" db="UniProtKB">
        <authorList>
            <consortium name="EnsemblPlants"/>
        </authorList>
    </citation>
    <scope>IDENTIFICATION</scope>
    <source>
        <strain evidence="3">cv. Jemalong A17</strain>
    </source>
</reference>
<keyword evidence="1" id="KW-1133">Transmembrane helix</keyword>
<dbReference type="HOGENOM" id="CLU_2174793_0_0_1"/>